<dbReference type="Proteomes" id="UP000032431">
    <property type="component" value="Chromosome I"/>
</dbReference>
<keyword evidence="2" id="KW-1185">Reference proteome</keyword>
<protein>
    <submittedName>
        <fullName evidence="1">Uncharacterized protein</fullName>
    </submittedName>
</protein>
<dbReference type="PATRIC" id="fig|29343.3.peg.962"/>
<sequence>MAAFDVRVRFTGVMSKTIYATDKQEALKKMEAQIEESIHDVEISDVQFSNSDIEINEIEK</sequence>
<evidence type="ECO:0000313" key="2">
    <source>
        <dbReference type="Proteomes" id="UP000032431"/>
    </source>
</evidence>
<dbReference type="KEGG" id="ccel:CCDG5_0910"/>
<organism evidence="1 2">
    <name type="scientific">[Clostridium] cellulosi</name>
    <dbReference type="NCBI Taxonomy" id="29343"/>
    <lineage>
        <taxon>Bacteria</taxon>
        <taxon>Bacillati</taxon>
        <taxon>Bacillota</taxon>
        <taxon>Clostridia</taxon>
        <taxon>Eubacteriales</taxon>
        <taxon>Oscillospiraceae</taxon>
        <taxon>Oscillospiraceae incertae sedis</taxon>
    </lineage>
</organism>
<proteinExistence type="predicted"/>
<name>A0A078KSD9_9FIRM</name>
<evidence type="ECO:0000313" key="1">
    <source>
        <dbReference type="EMBL" id="CDZ24029.1"/>
    </source>
</evidence>
<dbReference type="AlphaFoldDB" id="A0A078KSD9"/>
<dbReference type="EMBL" id="LM995447">
    <property type="protein sequence ID" value="CDZ24029.1"/>
    <property type="molecule type" value="Genomic_DNA"/>
</dbReference>
<gene>
    <name evidence="1" type="ORF">CCDG5_0910</name>
</gene>
<reference evidence="2" key="1">
    <citation type="submission" date="2014-07" db="EMBL/GenBank/DDBJ databases">
        <authorList>
            <person name="Wibberg D."/>
        </authorList>
    </citation>
    <scope>NUCLEOTIDE SEQUENCE [LARGE SCALE GENOMIC DNA]</scope>
    <source>
        <strain evidence="2">DG5</strain>
    </source>
</reference>
<accession>A0A078KSD9</accession>
<dbReference type="HOGENOM" id="CLU_2933097_0_0_9"/>